<dbReference type="SUPFAM" id="SSF46785">
    <property type="entry name" value="Winged helix' DNA-binding domain"/>
    <property type="match status" value="1"/>
</dbReference>
<feature type="domain" description="HTH marR-type" evidence="6">
    <location>
        <begin position="19"/>
        <end position="149"/>
    </location>
</feature>
<dbReference type="InterPro" id="IPR000835">
    <property type="entry name" value="HTH_MarR-typ"/>
</dbReference>
<dbReference type="RefSeq" id="WP_160771784.1">
    <property type="nucleotide sequence ID" value="NZ_WTYV01000003.1"/>
</dbReference>
<reference evidence="7 8" key="1">
    <citation type="submission" date="2019-12" db="EMBL/GenBank/DDBJ databases">
        <title>Genomic-based taxomic classification of the family Erythrobacteraceae.</title>
        <authorList>
            <person name="Xu L."/>
        </authorList>
    </citation>
    <scope>NUCLEOTIDE SEQUENCE [LARGE SCALE GENOMIC DNA]</scope>
    <source>
        <strain evidence="7 8">M0322</strain>
    </source>
</reference>
<dbReference type="Proteomes" id="UP000466966">
    <property type="component" value="Unassembled WGS sequence"/>
</dbReference>
<dbReference type="GO" id="GO:0006950">
    <property type="term" value="P:response to stress"/>
    <property type="evidence" value="ECO:0007669"/>
    <property type="project" value="TreeGrafter"/>
</dbReference>
<dbReference type="PANTHER" id="PTHR33164">
    <property type="entry name" value="TRANSCRIPTIONAL REGULATOR, MARR FAMILY"/>
    <property type="match status" value="1"/>
</dbReference>
<dbReference type="InterPro" id="IPR039422">
    <property type="entry name" value="MarR/SlyA-like"/>
</dbReference>
<organism evidence="7 8">
    <name type="scientific">Alteraurantiacibacter buctensis</name>
    <dbReference type="NCBI Taxonomy" id="1503981"/>
    <lineage>
        <taxon>Bacteria</taxon>
        <taxon>Pseudomonadati</taxon>
        <taxon>Pseudomonadota</taxon>
        <taxon>Alphaproteobacteria</taxon>
        <taxon>Sphingomonadales</taxon>
        <taxon>Erythrobacteraceae</taxon>
        <taxon>Alteraurantiacibacter</taxon>
    </lineage>
</organism>
<evidence type="ECO:0000256" key="4">
    <source>
        <dbReference type="ARBA" id="ARBA00023125"/>
    </source>
</evidence>
<dbReference type="Gene3D" id="1.10.10.10">
    <property type="entry name" value="Winged helix-like DNA-binding domain superfamily/Winged helix DNA-binding domain"/>
    <property type="match status" value="1"/>
</dbReference>
<dbReference type="FunFam" id="1.10.10.10:FF:000163">
    <property type="entry name" value="MarR family transcriptional regulator"/>
    <property type="match status" value="1"/>
</dbReference>
<evidence type="ECO:0000259" key="6">
    <source>
        <dbReference type="PROSITE" id="PS50995"/>
    </source>
</evidence>
<keyword evidence="2" id="KW-0963">Cytoplasm</keyword>
<proteinExistence type="predicted"/>
<evidence type="ECO:0000313" key="8">
    <source>
        <dbReference type="Proteomes" id="UP000466966"/>
    </source>
</evidence>
<dbReference type="PROSITE" id="PS50995">
    <property type="entry name" value="HTH_MARR_2"/>
    <property type="match status" value="1"/>
</dbReference>
<evidence type="ECO:0000256" key="5">
    <source>
        <dbReference type="ARBA" id="ARBA00023163"/>
    </source>
</evidence>
<dbReference type="Pfam" id="PF01047">
    <property type="entry name" value="MarR"/>
    <property type="match status" value="1"/>
</dbReference>
<dbReference type="EMBL" id="WTYV01000003">
    <property type="protein sequence ID" value="MXO71832.1"/>
    <property type="molecule type" value="Genomic_DNA"/>
</dbReference>
<dbReference type="GO" id="GO:0003677">
    <property type="term" value="F:DNA binding"/>
    <property type="evidence" value="ECO:0007669"/>
    <property type="project" value="UniProtKB-KW"/>
</dbReference>
<evidence type="ECO:0000256" key="3">
    <source>
        <dbReference type="ARBA" id="ARBA00023015"/>
    </source>
</evidence>
<keyword evidence="3" id="KW-0805">Transcription regulation</keyword>
<dbReference type="InterPro" id="IPR036388">
    <property type="entry name" value="WH-like_DNA-bd_sf"/>
</dbReference>
<evidence type="ECO:0000256" key="1">
    <source>
        <dbReference type="ARBA" id="ARBA00004496"/>
    </source>
</evidence>
<dbReference type="PANTHER" id="PTHR33164:SF5">
    <property type="entry name" value="ORGANIC HYDROPEROXIDE RESISTANCE TRANSCRIPTIONAL REGULATOR"/>
    <property type="match status" value="1"/>
</dbReference>
<evidence type="ECO:0000256" key="2">
    <source>
        <dbReference type="ARBA" id="ARBA00022490"/>
    </source>
</evidence>
<comment type="subcellular location">
    <subcellularLocation>
        <location evidence="1">Cytoplasm</location>
    </subcellularLocation>
</comment>
<comment type="caution">
    <text evidence="7">The sequence shown here is derived from an EMBL/GenBank/DDBJ whole genome shotgun (WGS) entry which is preliminary data.</text>
</comment>
<name>A0A844YXE1_9SPHN</name>
<evidence type="ECO:0000313" key="7">
    <source>
        <dbReference type="EMBL" id="MXO71832.1"/>
    </source>
</evidence>
<dbReference type="SMART" id="SM00347">
    <property type="entry name" value="HTH_MARR"/>
    <property type="match status" value="1"/>
</dbReference>
<dbReference type="GO" id="GO:0003700">
    <property type="term" value="F:DNA-binding transcription factor activity"/>
    <property type="evidence" value="ECO:0007669"/>
    <property type="project" value="InterPro"/>
</dbReference>
<sequence>MTTEHRPSAEEEDELLRLDRQLCFPLYAATNLLQRLYRPLLEPLGLTYSQYLVMLVLWEREPVTVGALQSCLHLDVGTLSPMLKRMERAGLVERMRDPQDERRVLIAPTAHGRDLHSAAREIPRALSKQVGIEENQLADLRAMTSALVERLGEAAEQDGHHSA</sequence>
<dbReference type="OrthoDB" id="9806864at2"/>
<keyword evidence="5" id="KW-0804">Transcription</keyword>
<dbReference type="GO" id="GO:0005737">
    <property type="term" value="C:cytoplasm"/>
    <property type="evidence" value="ECO:0007669"/>
    <property type="project" value="UniProtKB-SubCell"/>
</dbReference>
<accession>A0A844YXE1</accession>
<dbReference type="InterPro" id="IPR036390">
    <property type="entry name" value="WH_DNA-bd_sf"/>
</dbReference>
<gene>
    <name evidence="7" type="ORF">GRI99_09295</name>
</gene>
<protein>
    <submittedName>
        <fullName evidence="7">MarR family transcriptional regulator</fullName>
    </submittedName>
</protein>
<dbReference type="AlphaFoldDB" id="A0A844YXE1"/>
<keyword evidence="4" id="KW-0238">DNA-binding</keyword>
<keyword evidence="8" id="KW-1185">Reference proteome</keyword>